<sequence length="103" mass="11097">MGTWSIHAFGNDEATDFAIELSEFRDLKMIESALENVITAEEYLEAPEADRGIAAAAALALVNGQQILGDPDEAITTWLNGQSARTSAGHRLGNCSDLPRDSY</sequence>
<evidence type="ECO:0000313" key="1">
    <source>
        <dbReference type="EMBL" id="MBD8123671.1"/>
    </source>
</evidence>
<dbReference type="Pfam" id="PF14078">
    <property type="entry name" value="DUF4259"/>
    <property type="match status" value="1"/>
</dbReference>
<keyword evidence="2" id="KW-1185">Reference proteome</keyword>
<evidence type="ECO:0000313" key="2">
    <source>
        <dbReference type="Proteomes" id="UP000625247"/>
    </source>
</evidence>
<gene>
    <name evidence="1" type="ORF">IFT62_20915</name>
</gene>
<dbReference type="Proteomes" id="UP000625247">
    <property type="component" value="Unassembled WGS sequence"/>
</dbReference>
<comment type="caution">
    <text evidence="1">The sequence shown here is derived from an EMBL/GenBank/DDBJ whole genome shotgun (WGS) entry which is preliminary data.</text>
</comment>
<accession>A0ABR9AC79</accession>
<name>A0ABR9AC79_9PSED</name>
<proteinExistence type="predicted"/>
<protein>
    <submittedName>
        <fullName evidence="1">DUF4259 domain-containing protein</fullName>
    </submittedName>
</protein>
<dbReference type="InterPro" id="IPR025355">
    <property type="entry name" value="DUF4259"/>
</dbReference>
<reference evidence="1 2" key="1">
    <citation type="journal article" date="2020" name="FEMS Microbiol. Ecol.">
        <title>Temporal dynamics of bacterial communities during seed development and maturation.</title>
        <authorList>
            <person name="Chesneau G."/>
            <person name="Torres-Cortes G."/>
            <person name="Briand M."/>
            <person name="Darrasse A."/>
            <person name="Preveaux A."/>
            <person name="Marais C."/>
            <person name="Jacques M.A."/>
            <person name="Shade A."/>
            <person name="Barret M."/>
        </authorList>
    </citation>
    <scope>NUCLEOTIDE SEQUENCE [LARGE SCALE GENOMIC DNA]</scope>
    <source>
        <strain evidence="1 2">CFBP13723</strain>
    </source>
</reference>
<dbReference type="EMBL" id="JACYNP010000011">
    <property type="protein sequence ID" value="MBD8123671.1"/>
    <property type="molecule type" value="Genomic_DNA"/>
</dbReference>
<organism evidence="1 2">
    <name type="scientific">Pseudomonas lutea</name>
    <dbReference type="NCBI Taxonomy" id="243924"/>
    <lineage>
        <taxon>Bacteria</taxon>
        <taxon>Pseudomonadati</taxon>
        <taxon>Pseudomonadota</taxon>
        <taxon>Gammaproteobacteria</taxon>
        <taxon>Pseudomonadales</taxon>
        <taxon>Pseudomonadaceae</taxon>
        <taxon>Pseudomonas</taxon>
    </lineage>
</organism>